<keyword evidence="4 6" id="KW-0472">Membrane</keyword>
<feature type="compositionally biased region" description="Polar residues" evidence="5">
    <location>
        <begin position="286"/>
        <end position="295"/>
    </location>
</feature>
<feature type="region of interest" description="Disordered" evidence="5">
    <location>
        <begin position="115"/>
        <end position="152"/>
    </location>
</feature>
<evidence type="ECO:0000313" key="8">
    <source>
        <dbReference type="EMBL" id="KAK4034998.1"/>
    </source>
</evidence>
<evidence type="ECO:0000313" key="9">
    <source>
        <dbReference type="Proteomes" id="UP001303115"/>
    </source>
</evidence>
<keyword evidence="2 6" id="KW-0812">Transmembrane</keyword>
<reference evidence="9" key="1">
    <citation type="journal article" date="2023" name="Mol. Phylogenet. Evol.">
        <title>Genome-scale phylogeny and comparative genomics of the fungal order Sordariales.</title>
        <authorList>
            <person name="Hensen N."/>
            <person name="Bonometti L."/>
            <person name="Westerberg I."/>
            <person name="Brannstrom I.O."/>
            <person name="Guillou S."/>
            <person name="Cros-Aarteil S."/>
            <person name="Calhoun S."/>
            <person name="Haridas S."/>
            <person name="Kuo A."/>
            <person name="Mondo S."/>
            <person name="Pangilinan J."/>
            <person name="Riley R."/>
            <person name="LaButti K."/>
            <person name="Andreopoulos B."/>
            <person name="Lipzen A."/>
            <person name="Chen C."/>
            <person name="Yan M."/>
            <person name="Daum C."/>
            <person name="Ng V."/>
            <person name="Clum A."/>
            <person name="Steindorff A."/>
            <person name="Ohm R.A."/>
            <person name="Martin F."/>
            <person name="Silar P."/>
            <person name="Natvig D.O."/>
            <person name="Lalanne C."/>
            <person name="Gautier V."/>
            <person name="Ament-Velasquez S.L."/>
            <person name="Kruys A."/>
            <person name="Hutchinson M.I."/>
            <person name="Powell A.J."/>
            <person name="Barry K."/>
            <person name="Miller A.N."/>
            <person name="Grigoriev I.V."/>
            <person name="Debuchy R."/>
            <person name="Gladieux P."/>
            <person name="Hiltunen Thoren M."/>
            <person name="Johannesson H."/>
        </authorList>
    </citation>
    <scope>NUCLEOTIDE SEQUENCE [LARGE SCALE GENOMIC DNA]</scope>
    <source>
        <strain evidence="9">CBS 284.82</strain>
    </source>
</reference>
<feature type="chain" id="PRO_5042838030" description="Extracellular membrane protein CFEM domain-containing protein" evidence="7">
    <location>
        <begin position="26"/>
        <end position="335"/>
    </location>
</feature>
<evidence type="ECO:0000256" key="3">
    <source>
        <dbReference type="ARBA" id="ARBA00022989"/>
    </source>
</evidence>
<comment type="subcellular location">
    <subcellularLocation>
        <location evidence="1">Membrane</location>
        <topology evidence="1">Single-pass membrane protein</topology>
    </subcellularLocation>
</comment>
<proteinExistence type="predicted"/>
<sequence length="335" mass="34176">MAGFGRIRVLPAALVALMLVSASRAAGSIDFGFYPAAAQDCLYAAADSSKCESGTVPATNACLCRNGGDFITTAAACLGRSSRSNLRTVYRTLRDACDTSETPVTITEDGFMEAADASTTTTSTTATTATDTTTTSSTSTGTATSPPDNQGGSGGLSTGVLAGIIVGVVGALALLGAGAFLLFRRRRKVGEESHPMLPQQAPTSIGPSGHESAAYSIGPSGHESTAYYGSPPSTGAWAKKDWASSTDPRASDRTSGFNWESPAHLSYPGATLAPSPPLPAQELDGGQQQFPTGSTEAPAEMGGTPVVTTPPPAPQYQPYNPGQQHPGPAWGQRPS</sequence>
<evidence type="ECO:0000256" key="1">
    <source>
        <dbReference type="ARBA" id="ARBA00004167"/>
    </source>
</evidence>
<feature type="compositionally biased region" description="Low complexity" evidence="5">
    <location>
        <begin position="316"/>
        <end position="328"/>
    </location>
</feature>
<organism evidence="8 9">
    <name type="scientific">Parachaetomium inaequale</name>
    <dbReference type="NCBI Taxonomy" id="2588326"/>
    <lineage>
        <taxon>Eukaryota</taxon>
        <taxon>Fungi</taxon>
        <taxon>Dikarya</taxon>
        <taxon>Ascomycota</taxon>
        <taxon>Pezizomycotina</taxon>
        <taxon>Sordariomycetes</taxon>
        <taxon>Sordariomycetidae</taxon>
        <taxon>Sordariales</taxon>
        <taxon>Chaetomiaceae</taxon>
        <taxon>Parachaetomium</taxon>
    </lineage>
</organism>
<evidence type="ECO:0000256" key="6">
    <source>
        <dbReference type="SAM" id="Phobius"/>
    </source>
</evidence>
<dbReference type="Pfam" id="PF05808">
    <property type="entry name" value="Podoplanin"/>
    <property type="match status" value="1"/>
</dbReference>
<accession>A0AAN6PAZ3</accession>
<feature type="compositionally biased region" description="Low complexity" evidence="5">
    <location>
        <begin position="115"/>
        <end position="145"/>
    </location>
</feature>
<name>A0AAN6PAZ3_9PEZI</name>
<evidence type="ECO:0000256" key="7">
    <source>
        <dbReference type="SAM" id="SignalP"/>
    </source>
</evidence>
<dbReference type="EMBL" id="MU854458">
    <property type="protein sequence ID" value="KAK4034998.1"/>
    <property type="molecule type" value="Genomic_DNA"/>
</dbReference>
<keyword evidence="7" id="KW-0732">Signal</keyword>
<protein>
    <recommendedName>
        <fullName evidence="10">Extracellular membrane protein CFEM domain-containing protein</fullName>
    </recommendedName>
</protein>
<dbReference type="AlphaFoldDB" id="A0AAN6PAZ3"/>
<dbReference type="GO" id="GO:0071944">
    <property type="term" value="C:cell periphery"/>
    <property type="evidence" value="ECO:0007669"/>
    <property type="project" value="UniProtKB-ARBA"/>
</dbReference>
<gene>
    <name evidence="8" type="ORF">C8A01DRAFT_18270</name>
</gene>
<evidence type="ECO:0008006" key="10">
    <source>
        <dbReference type="Google" id="ProtNLM"/>
    </source>
</evidence>
<feature type="compositionally biased region" description="Polar residues" evidence="5">
    <location>
        <begin position="243"/>
        <end position="258"/>
    </location>
</feature>
<dbReference type="Proteomes" id="UP001303115">
    <property type="component" value="Unassembled WGS sequence"/>
</dbReference>
<dbReference type="InterPro" id="IPR051694">
    <property type="entry name" value="Immunoregulatory_rcpt-like"/>
</dbReference>
<evidence type="ECO:0000256" key="2">
    <source>
        <dbReference type="ARBA" id="ARBA00022692"/>
    </source>
</evidence>
<keyword evidence="9" id="KW-1185">Reference proteome</keyword>
<evidence type="ECO:0000256" key="4">
    <source>
        <dbReference type="ARBA" id="ARBA00023136"/>
    </source>
</evidence>
<dbReference type="GO" id="GO:0016020">
    <property type="term" value="C:membrane"/>
    <property type="evidence" value="ECO:0007669"/>
    <property type="project" value="UniProtKB-SubCell"/>
</dbReference>
<comment type="caution">
    <text evidence="8">The sequence shown here is derived from an EMBL/GenBank/DDBJ whole genome shotgun (WGS) entry which is preliminary data.</text>
</comment>
<feature type="transmembrane region" description="Helical" evidence="6">
    <location>
        <begin position="160"/>
        <end position="183"/>
    </location>
</feature>
<feature type="signal peptide" evidence="7">
    <location>
        <begin position="1"/>
        <end position="25"/>
    </location>
</feature>
<feature type="region of interest" description="Disordered" evidence="5">
    <location>
        <begin position="191"/>
        <end position="213"/>
    </location>
</feature>
<dbReference type="PANTHER" id="PTHR15549">
    <property type="entry name" value="PAIRED IMMUNOGLOBULIN-LIKE TYPE 2 RECEPTOR"/>
    <property type="match status" value="1"/>
</dbReference>
<feature type="region of interest" description="Disordered" evidence="5">
    <location>
        <begin position="236"/>
        <end position="335"/>
    </location>
</feature>
<evidence type="ECO:0000256" key="5">
    <source>
        <dbReference type="SAM" id="MobiDB-lite"/>
    </source>
</evidence>
<dbReference type="PANTHER" id="PTHR15549:SF26">
    <property type="entry name" value="AXIAL BUDDING PATTERN PROTEIN 2-RELATED"/>
    <property type="match status" value="1"/>
</dbReference>
<keyword evidence="3 6" id="KW-1133">Transmembrane helix</keyword>